<name>S9R4D9_9RHOB</name>
<feature type="region of interest" description="Disordered" evidence="1">
    <location>
        <begin position="31"/>
        <end position="58"/>
    </location>
</feature>
<comment type="caution">
    <text evidence="2">The sequence shown here is derived from an EMBL/GenBank/DDBJ whole genome shotgun (WGS) entry which is preliminary data.</text>
</comment>
<organism evidence="2 3">
    <name type="scientific">Salipiger mucosus DSM 16094</name>
    <dbReference type="NCBI Taxonomy" id="1123237"/>
    <lineage>
        <taxon>Bacteria</taxon>
        <taxon>Pseudomonadati</taxon>
        <taxon>Pseudomonadota</taxon>
        <taxon>Alphaproteobacteria</taxon>
        <taxon>Rhodobacterales</taxon>
        <taxon>Roseobacteraceae</taxon>
        <taxon>Salipiger</taxon>
    </lineage>
</organism>
<dbReference type="EMBL" id="APVH01000003">
    <property type="protein sequence ID" value="EPX86863.1"/>
    <property type="molecule type" value="Genomic_DNA"/>
</dbReference>
<reference evidence="3" key="1">
    <citation type="journal article" date="2014" name="Stand. Genomic Sci.">
        <title>Genome sequence of the exopolysaccharide-producing Salipiger mucosus type strain (DSM 16094(T)), a moderately halophilic member of the Roseobacter clade.</title>
        <authorList>
            <person name="Riedel T."/>
            <person name="Spring S."/>
            <person name="Fiebig A."/>
            <person name="Petersen J."/>
            <person name="Kyrpides N.C."/>
            <person name="Goker M."/>
            <person name="Klenk H.P."/>
        </authorList>
    </citation>
    <scope>NUCLEOTIDE SEQUENCE [LARGE SCALE GENOMIC DNA]</scope>
    <source>
        <strain evidence="3">DSM 16094</strain>
    </source>
</reference>
<gene>
    <name evidence="2" type="ORF">Salmuc_01514</name>
</gene>
<proteinExistence type="predicted"/>
<dbReference type="HOGENOM" id="CLU_2652342_0_0_5"/>
<protein>
    <submittedName>
        <fullName evidence="2">Uncharacterized protein</fullName>
    </submittedName>
</protein>
<dbReference type="AlphaFoldDB" id="S9R4D9"/>
<evidence type="ECO:0000313" key="3">
    <source>
        <dbReference type="Proteomes" id="UP000015347"/>
    </source>
</evidence>
<dbReference type="Proteomes" id="UP000015347">
    <property type="component" value="Unassembled WGS sequence"/>
</dbReference>
<dbReference type="STRING" id="1123237.Salmuc_01514"/>
<sequence>MGLFPRVLSHMWCTGSAPCVFQVFRRPARPRVTDDAPPHPWPGDDAKHRMRSQSESDAVGVQRIGAMARIVTAPVL</sequence>
<keyword evidence="3" id="KW-1185">Reference proteome</keyword>
<evidence type="ECO:0000256" key="1">
    <source>
        <dbReference type="SAM" id="MobiDB-lite"/>
    </source>
</evidence>
<accession>S9R4D9</accession>
<feature type="compositionally biased region" description="Basic and acidic residues" evidence="1">
    <location>
        <begin position="31"/>
        <end position="47"/>
    </location>
</feature>
<evidence type="ECO:0000313" key="2">
    <source>
        <dbReference type="EMBL" id="EPX86863.1"/>
    </source>
</evidence>